<dbReference type="RefSeq" id="WP_380818112.1">
    <property type="nucleotide sequence ID" value="NZ_JBHTJN010000001.1"/>
</dbReference>
<dbReference type="Pfam" id="PF09829">
    <property type="entry name" value="DUF2057"/>
    <property type="match status" value="1"/>
</dbReference>
<protein>
    <recommendedName>
        <fullName evidence="3">UPF0319 protein ACFQ02_00920</fullName>
    </recommendedName>
</protein>
<organism evidence="4 5">
    <name type="scientific">Seminibacterium arietis</name>
    <dbReference type="NCBI Taxonomy" id="1173502"/>
    <lineage>
        <taxon>Bacteria</taxon>
        <taxon>Pseudomonadati</taxon>
        <taxon>Pseudomonadota</taxon>
        <taxon>Gammaproteobacteria</taxon>
        <taxon>Pasteurellales</taxon>
        <taxon>Pasteurellaceae</taxon>
        <taxon>Seminibacterium</taxon>
    </lineage>
</organism>
<dbReference type="Proteomes" id="UP001596996">
    <property type="component" value="Unassembled WGS sequence"/>
</dbReference>
<gene>
    <name evidence="4" type="ORF">ACFQ02_00920</name>
</gene>
<comment type="similarity">
    <text evidence="1 3">Belongs to the UPF0319 family.</text>
</comment>
<dbReference type="NCBIfam" id="NF002516">
    <property type="entry name" value="PRK01904.1"/>
    <property type="match status" value="1"/>
</dbReference>
<reference evidence="5" key="1">
    <citation type="journal article" date="2019" name="Int. J. Syst. Evol. Microbiol.">
        <title>The Global Catalogue of Microorganisms (GCM) 10K type strain sequencing project: providing services to taxonomists for standard genome sequencing and annotation.</title>
        <authorList>
            <consortium name="The Broad Institute Genomics Platform"/>
            <consortium name="The Broad Institute Genome Sequencing Center for Infectious Disease"/>
            <person name="Wu L."/>
            <person name="Ma J."/>
        </authorList>
    </citation>
    <scope>NUCLEOTIDE SEQUENCE [LARGE SCALE GENOMIC DNA]</scope>
    <source>
        <strain evidence="5">CCUG 61707</strain>
    </source>
</reference>
<accession>A0ABW3I711</accession>
<dbReference type="PANTHER" id="PTHR38108:SF1">
    <property type="entry name" value="UPF0319 PROTEIN YCCT"/>
    <property type="match status" value="1"/>
</dbReference>
<dbReference type="PANTHER" id="PTHR38108">
    <property type="entry name" value="UPF0319 PROTEIN YCCT"/>
    <property type="match status" value="1"/>
</dbReference>
<dbReference type="HAMAP" id="MF_00789">
    <property type="entry name" value="UPF0319"/>
    <property type="match status" value="1"/>
</dbReference>
<evidence type="ECO:0000256" key="3">
    <source>
        <dbReference type="HAMAP-Rule" id="MF_00789"/>
    </source>
</evidence>
<evidence type="ECO:0000256" key="1">
    <source>
        <dbReference type="ARBA" id="ARBA00008490"/>
    </source>
</evidence>
<feature type="chain" id="PRO_5044936188" description="UPF0319 protein ACFQ02_00920" evidence="3">
    <location>
        <begin position="22"/>
        <end position="217"/>
    </location>
</feature>
<evidence type="ECO:0000256" key="2">
    <source>
        <dbReference type="ARBA" id="ARBA00022729"/>
    </source>
</evidence>
<feature type="signal peptide" evidence="3">
    <location>
        <begin position="1"/>
        <end position="21"/>
    </location>
</feature>
<dbReference type="InterPro" id="IPR018635">
    <property type="entry name" value="UPF0319"/>
</dbReference>
<sequence precursor="true">MKLSSIALTTVTLFYSTISVAGLVSSSSNIDFLVIDGQKANKSFLKNTNAFNADENKIHQVVLRVSEVVKSSSDRTLFESAPIIVTFQGVNEDLVLSTPKLETQRDVDIFSKSPNITATTVSGNKIDIKQDMLKQEGFLPNANILESLSEYNASNSIASVPSFASSSVLPATGFTKLQKNKVTLQGDNVAEQQLQFWFLQADKNTQSRFLDWAKKQK</sequence>
<keyword evidence="5" id="KW-1185">Reference proteome</keyword>
<evidence type="ECO:0000313" key="5">
    <source>
        <dbReference type="Proteomes" id="UP001596996"/>
    </source>
</evidence>
<dbReference type="EMBL" id="JBHTJN010000001">
    <property type="protein sequence ID" value="MFD0965430.1"/>
    <property type="molecule type" value="Genomic_DNA"/>
</dbReference>
<keyword evidence="2 3" id="KW-0732">Signal</keyword>
<evidence type="ECO:0000313" key="4">
    <source>
        <dbReference type="EMBL" id="MFD0965430.1"/>
    </source>
</evidence>
<name>A0ABW3I711_9PAST</name>
<comment type="caution">
    <text evidence="4">The sequence shown here is derived from an EMBL/GenBank/DDBJ whole genome shotgun (WGS) entry which is preliminary data.</text>
</comment>
<proteinExistence type="inferred from homology"/>